<feature type="compositionally biased region" description="Low complexity" evidence="1">
    <location>
        <begin position="19"/>
        <end position="28"/>
    </location>
</feature>
<accession>A0ABY6KVE1</accession>
<keyword evidence="3" id="KW-1185">Reference proteome</keyword>
<dbReference type="Gene3D" id="3.30.420.10">
    <property type="entry name" value="Ribonuclease H-like superfamily/Ribonuclease H"/>
    <property type="match status" value="1"/>
</dbReference>
<evidence type="ECO:0000313" key="2">
    <source>
        <dbReference type="EMBL" id="UYV72653.1"/>
    </source>
</evidence>
<feature type="region of interest" description="Disordered" evidence="1">
    <location>
        <begin position="18"/>
        <end position="141"/>
    </location>
</feature>
<dbReference type="InterPro" id="IPR036397">
    <property type="entry name" value="RNaseH_sf"/>
</dbReference>
<dbReference type="EMBL" id="CP092872">
    <property type="protein sequence ID" value="UYV72653.1"/>
    <property type="molecule type" value="Genomic_DNA"/>
</dbReference>
<dbReference type="Proteomes" id="UP001235939">
    <property type="component" value="Chromosome 10"/>
</dbReference>
<evidence type="ECO:0008006" key="4">
    <source>
        <dbReference type="Google" id="ProtNLM"/>
    </source>
</evidence>
<evidence type="ECO:0000313" key="3">
    <source>
        <dbReference type="Proteomes" id="UP001235939"/>
    </source>
</evidence>
<gene>
    <name evidence="2" type="ORF">LAZ67_10000222</name>
</gene>
<name>A0ABY6KVE1_9ARAC</name>
<dbReference type="SUPFAM" id="SSF53098">
    <property type="entry name" value="Ribonuclease H-like"/>
    <property type="match status" value="1"/>
</dbReference>
<organism evidence="2 3">
    <name type="scientific">Cordylochernes scorpioides</name>
    <dbReference type="NCBI Taxonomy" id="51811"/>
    <lineage>
        <taxon>Eukaryota</taxon>
        <taxon>Metazoa</taxon>
        <taxon>Ecdysozoa</taxon>
        <taxon>Arthropoda</taxon>
        <taxon>Chelicerata</taxon>
        <taxon>Arachnida</taxon>
        <taxon>Pseudoscorpiones</taxon>
        <taxon>Cheliferoidea</taxon>
        <taxon>Chernetidae</taxon>
        <taxon>Cordylochernes</taxon>
    </lineage>
</organism>
<protein>
    <recommendedName>
        <fullName evidence="4">RNase H type-1 domain-containing protein</fullName>
    </recommendedName>
</protein>
<evidence type="ECO:0000256" key="1">
    <source>
        <dbReference type="SAM" id="MobiDB-lite"/>
    </source>
</evidence>
<feature type="compositionally biased region" description="Polar residues" evidence="1">
    <location>
        <begin position="38"/>
        <end position="66"/>
    </location>
</feature>
<proteinExistence type="predicted"/>
<sequence>MVGNAFRAAPACVALGGDASTAASSNQPSPTPPPSGAKQSNSASVKQASVPSNANSASTPFGGSAQSLPSRRHCPSPRPSPGPQGPPPLFPPSLPRPSPLHSRNPPLPHSTSPPLLSSQTSPSRSSPPSAPDFDYYTDGSKSRSGVGAGIARISSSPLSSRFPLPLDLSIPLASHCSIFQAECFAFQTALTDLSSLPPSLSTAISSDSLLYSLLPSRNLTLHWVKGHSDNFGNCLADSLAKGATIAPSLPPKYALASKTTHHKFLSHHFWSLWEDEFISARPSFFLRLGLTPSSLSSSHSFLLPSSAIATGLLTGHTFIAANPHRRTPPPFDPTCPHCNQAPETIEHIFFDCPDLDSLRATFFQNCLTNLGLIPTSLPQLFSSSKAWALAFATHSNRFVPSNIPQSSSDSDTST</sequence>
<reference evidence="2 3" key="1">
    <citation type="submission" date="2022-01" db="EMBL/GenBank/DDBJ databases">
        <title>A chromosomal length assembly of Cordylochernes scorpioides.</title>
        <authorList>
            <person name="Zeh D."/>
            <person name="Zeh J."/>
        </authorList>
    </citation>
    <scope>NUCLEOTIDE SEQUENCE [LARGE SCALE GENOMIC DNA]</scope>
    <source>
        <strain evidence="2">IN4F17</strain>
        <tissue evidence="2">Whole Body</tissue>
    </source>
</reference>
<feature type="compositionally biased region" description="Low complexity" evidence="1">
    <location>
        <begin position="99"/>
        <end position="127"/>
    </location>
</feature>
<feature type="compositionally biased region" description="Pro residues" evidence="1">
    <location>
        <begin position="76"/>
        <end position="98"/>
    </location>
</feature>
<dbReference type="InterPro" id="IPR012337">
    <property type="entry name" value="RNaseH-like_sf"/>
</dbReference>